<dbReference type="CDD" id="cd03465">
    <property type="entry name" value="URO-D_like"/>
    <property type="match status" value="1"/>
</dbReference>
<dbReference type="EMBL" id="QGQD01000012">
    <property type="protein sequence ID" value="TLD02564.1"/>
    <property type="molecule type" value="Genomic_DNA"/>
</dbReference>
<name>A0A4U8QDC6_9FIRM</name>
<comment type="caution">
    <text evidence="2">The sequence shown here is derived from an EMBL/GenBank/DDBJ whole genome shotgun (WGS) entry which is preliminary data.</text>
</comment>
<gene>
    <name evidence="2" type="primary">hemE_1</name>
    <name evidence="2" type="ORF">DSM106044_00543</name>
</gene>
<dbReference type="EC" id="4.1.1.37" evidence="2"/>
<dbReference type="InterPro" id="IPR000257">
    <property type="entry name" value="Uroporphyrinogen_deCOase"/>
</dbReference>
<dbReference type="RefSeq" id="WP_138001726.1">
    <property type="nucleotide sequence ID" value="NZ_QGQD01000012.1"/>
</dbReference>
<dbReference type="GO" id="GO:0004853">
    <property type="term" value="F:uroporphyrinogen decarboxylase activity"/>
    <property type="evidence" value="ECO:0007669"/>
    <property type="project" value="UniProtKB-EC"/>
</dbReference>
<dbReference type="InterPro" id="IPR038071">
    <property type="entry name" value="UROD/MetE-like_sf"/>
</dbReference>
<dbReference type="PANTHER" id="PTHR47099">
    <property type="entry name" value="METHYLCOBAMIDE:COM METHYLTRANSFERASE MTBA"/>
    <property type="match status" value="1"/>
</dbReference>
<proteinExistence type="predicted"/>
<evidence type="ECO:0000313" key="2">
    <source>
        <dbReference type="EMBL" id="TLD02564.1"/>
    </source>
</evidence>
<dbReference type="SUPFAM" id="SSF51726">
    <property type="entry name" value="UROD/MetE-like"/>
    <property type="match status" value="1"/>
</dbReference>
<feature type="domain" description="Uroporphyrinogen decarboxylase (URO-D)" evidence="1">
    <location>
        <begin position="4"/>
        <end position="352"/>
    </location>
</feature>
<dbReference type="PANTHER" id="PTHR47099:SF1">
    <property type="entry name" value="METHYLCOBAMIDE:COM METHYLTRANSFERASE MTBA"/>
    <property type="match status" value="1"/>
</dbReference>
<dbReference type="Proteomes" id="UP000306509">
    <property type="component" value="Unassembled WGS sequence"/>
</dbReference>
<sequence>MNSYERVMAVCKHEKPDVVPVGPFLGNHAAKICKVPLSKYYTDGKVMGEVLYKAWEEYGYDIIFAHSDGYYISEGMGVETRKEGDDLPIVTKHGISSLLEGGKIKVPDPYRDGRMTVYLEAIAYLKSKLGGKVAIRGTGTGMFSLVSHIYGIQELLLDMAEMQYADEDEDAKEMEKCFHELMETCTETLIRFTTAELEAGANIIHLGDSLASLDVVSPQIFRTYIYPYLNKFFTRMKPQFEQHNAFGLLHICGNNTAVLDDYASTGADIYEVDYKVDLLECKQKIGDRIILMGNVNPVELLQDDEEKVNELCRRCLDVGTAGGGFILGTGCETAINTPKENLKRMVQEAHNYRY</sequence>
<dbReference type="Gene3D" id="3.20.20.210">
    <property type="match status" value="1"/>
</dbReference>
<dbReference type="AlphaFoldDB" id="A0A4U8QDC6"/>
<evidence type="ECO:0000313" key="3">
    <source>
        <dbReference type="Proteomes" id="UP000306509"/>
    </source>
</evidence>
<dbReference type="STRING" id="180332.GCA_000797495_00863"/>
<organism evidence="2 3">
    <name type="scientific">Robinsoniella peoriensis</name>
    <dbReference type="NCBI Taxonomy" id="180332"/>
    <lineage>
        <taxon>Bacteria</taxon>
        <taxon>Bacillati</taxon>
        <taxon>Bacillota</taxon>
        <taxon>Clostridia</taxon>
        <taxon>Lachnospirales</taxon>
        <taxon>Lachnospiraceae</taxon>
        <taxon>Robinsoniella</taxon>
    </lineage>
</organism>
<keyword evidence="3" id="KW-1185">Reference proteome</keyword>
<dbReference type="GO" id="GO:0006779">
    <property type="term" value="P:porphyrin-containing compound biosynthetic process"/>
    <property type="evidence" value="ECO:0007669"/>
    <property type="project" value="InterPro"/>
</dbReference>
<accession>A0A4U8QDC6</accession>
<protein>
    <submittedName>
        <fullName evidence="2">Uroporphyrinogen decarboxylase</fullName>
        <ecNumber evidence="2">4.1.1.37</ecNumber>
    </submittedName>
</protein>
<dbReference type="InterPro" id="IPR052024">
    <property type="entry name" value="Methanogen_methyltrans"/>
</dbReference>
<keyword evidence="2" id="KW-0456">Lyase</keyword>
<reference evidence="2 3" key="1">
    <citation type="journal article" date="2019" name="Anaerobe">
        <title>Detection of Robinsoniella peoriensis in multiple bone samples of a trauma patient.</title>
        <authorList>
            <person name="Schrottner P."/>
            <person name="Hartwich K."/>
            <person name="Bunk B."/>
            <person name="Schober I."/>
            <person name="Helbig S."/>
            <person name="Rudolph W.W."/>
            <person name="Gunzer F."/>
        </authorList>
    </citation>
    <scope>NUCLEOTIDE SEQUENCE [LARGE SCALE GENOMIC DNA]</scope>
    <source>
        <strain evidence="2 3">DSM 106044</strain>
    </source>
</reference>
<evidence type="ECO:0000259" key="1">
    <source>
        <dbReference type="Pfam" id="PF01208"/>
    </source>
</evidence>
<dbReference type="Pfam" id="PF01208">
    <property type="entry name" value="URO-D"/>
    <property type="match status" value="1"/>
</dbReference>